<dbReference type="Gene3D" id="3.40.50.1820">
    <property type="entry name" value="alpha/beta hydrolase"/>
    <property type="match status" value="1"/>
</dbReference>
<dbReference type="RefSeq" id="WP_275684611.1">
    <property type="nucleotide sequence ID" value="NZ_JAJLJH010000009.1"/>
</dbReference>
<sequence>MNLPPALHRPSALAWVAAVLCLLGVAGCASRHLVATAKPAAPEAPAPAASVASGYPFAAARTRTRDYFGVTVSDDFAWLDDAHDPATRAWIAAENAYARRHLDAMPVRAALRQRLQSLAGSTANVYSSLAERGGVVFALKAASPQRRPVLVALKSLDDAGSERVVFDPAKAAPDGALAIAFFRPSSDGRKVALGLSSGDGVTLRILDVASGRLLADEIPHAVSPDAVGDAAWSAGDAGLFCFRTSAAGTPQVVFHAIGSPASQDRVELSDGLPPRARIRLESTRDGRHVLALVEDVRGGEASLFLKSADAGGWRRLASGSDGVRDALFGDDDTIWVLSVANAPRGKLLRLPLAATKTIAWDKLAGVAVPQQGAVQRFAVSGGTLYVVEGEGGVARLRTIDLRSRRSSVVALPATSGVAALARTGRGEVVAQVVSELEPPLWLRVSAGRARRTSLVASSDASFGDSEVVRELATSRDGTPVPLSILRRKGTRLDGHNPVLLTIAGATPEFDPARRVWLDRGGVVARATLRAGSQDGLDDFIAAAERLFALGYTQASLLGVDTRGDGALAAAAAMARRPALFRALVGVDGRFDLLRAGRAPDSEDDVGDRARFDALLAGSPLQAVRDGVDYPAVLLRAGVDGAQSREMAARLQQADPHGRAILFLTDGSSGNHPNLGDAVDRAADELGFLLDEVVAAQ</sequence>
<dbReference type="GO" id="GO:0070012">
    <property type="term" value="F:oligopeptidase activity"/>
    <property type="evidence" value="ECO:0007669"/>
    <property type="project" value="TreeGrafter"/>
</dbReference>
<feature type="domain" description="Peptidase S9A N-terminal" evidence="2">
    <location>
        <begin position="58"/>
        <end position="452"/>
    </location>
</feature>
<dbReference type="EMBL" id="JAJLJH010000009">
    <property type="protein sequence ID" value="MCK9688563.1"/>
    <property type="molecule type" value="Genomic_DNA"/>
</dbReference>
<dbReference type="GO" id="GO:0004252">
    <property type="term" value="F:serine-type endopeptidase activity"/>
    <property type="evidence" value="ECO:0007669"/>
    <property type="project" value="InterPro"/>
</dbReference>
<dbReference type="InterPro" id="IPR001375">
    <property type="entry name" value="Peptidase_S9_cat"/>
</dbReference>
<dbReference type="Pfam" id="PF02897">
    <property type="entry name" value="Peptidase_S9_N"/>
    <property type="match status" value="1"/>
</dbReference>
<feature type="domain" description="Peptidase S9 prolyl oligopeptidase catalytic" evidence="1">
    <location>
        <begin position="532"/>
        <end position="654"/>
    </location>
</feature>
<evidence type="ECO:0000313" key="3">
    <source>
        <dbReference type="EMBL" id="MCK9688563.1"/>
    </source>
</evidence>
<dbReference type="PANTHER" id="PTHR42881">
    <property type="entry name" value="PROLYL ENDOPEPTIDASE"/>
    <property type="match status" value="1"/>
</dbReference>
<dbReference type="SUPFAM" id="SSF53474">
    <property type="entry name" value="alpha/beta-Hydrolases"/>
    <property type="match status" value="1"/>
</dbReference>
<name>A0A9X2C186_9BURK</name>
<dbReference type="InterPro" id="IPR023302">
    <property type="entry name" value="Pept_S9A_N"/>
</dbReference>
<dbReference type="Proteomes" id="UP001139353">
    <property type="component" value="Unassembled WGS sequence"/>
</dbReference>
<dbReference type="InterPro" id="IPR029058">
    <property type="entry name" value="AB_hydrolase_fold"/>
</dbReference>
<dbReference type="PANTHER" id="PTHR42881:SF2">
    <property type="entry name" value="PROLYL ENDOPEPTIDASE"/>
    <property type="match status" value="1"/>
</dbReference>
<dbReference type="InterPro" id="IPR051167">
    <property type="entry name" value="Prolyl_oligopep/macrocyclase"/>
</dbReference>
<keyword evidence="4" id="KW-1185">Reference proteome</keyword>
<dbReference type="GO" id="GO:0005829">
    <property type="term" value="C:cytosol"/>
    <property type="evidence" value="ECO:0007669"/>
    <property type="project" value="TreeGrafter"/>
</dbReference>
<comment type="caution">
    <text evidence="3">The sequence shown here is derived from an EMBL/GenBank/DDBJ whole genome shotgun (WGS) entry which is preliminary data.</text>
</comment>
<dbReference type="AlphaFoldDB" id="A0A9X2C186"/>
<dbReference type="SUPFAM" id="SSF50993">
    <property type="entry name" value="Peptidase/esterase 'gauge' domain"/>
    <property type="match status" value="1"/>
</dbReference>
<evidence type="ECO:0000259" key="1">
    <source>
        <dbReference type="Pfam" id="PF00326"/>
    </source>
</evidence>
<protein>
    <submittedName>
        <fullName evidence="3">Prolyl oligopeptidase family serine peptidase</fullName>
    </submittedName>
</protein>
<evidence type="ECO:0000313" key="4">
    <source>
        <dbReference type="Proteomes" id="UP001139353"/>
    </source>
</evidence>
<dbReference type="Gene3D" id="2.130.10.120">
    <property type="entry name" value="Prolyl oligopeptidase, N-terminal domain"/>
    <property type="match status" value="1"/>
</dbReference>
<evidence type="ECO:0000259" key="2">
    <source>
        <dbReference type="Pfam" id="PF02897"/>
    </source>
</evidence>
<proteinExistence type="predicted"/>
<accession>A0A9X2C186</accession>
<dbReference type="Pfam" id="PF00326">
    <property type="entry name" value="Peptidase_S9"/>
    <property type="match status" value="1"/>
</dbReference>
<organism evidence="3 4">
    <name type="scientific">Scleromatobacter humisilvae</name>
    <dbReference type="NCBI Taxonomy" id="2897159"/>
    <lineage>
        <taxon>Bacteria</taxon>
        <taxon>Pseudomonadati</taxon>
        <taxon>Pseudomonadota</taxon>
        <taxon>Betaproteobacteria</taxon>
        <taxon>Burkholderiales</taxon>
        <taxon>Sphaerotilaceae</taxon>
        <taxon>Scleromatobacter</taxon>
    </lineage>
</organism>
<reference evidence="3" key="1">
    <citation type="submission" date="2021-11" db="EMBL/GenBank/DDBJ databases">
        <title>BS-T2-15 a new species belonging to the Comamonadaceae family isolated from the soil of a French oak forest.</title>
        <authorList>
            <person name="Mieszkin S."/>
            <person name="Alain K."/>
        </authorList>
    </citation>
    <scope>NUCLEOTIDE SEQUENCE</scope>
    <source>
        <strain evidence="3">BS-T2-15</strain>
    </source>
</reference>
<dbReference type="GO" id="GO:0006508">
    <property type="term" value="P:proteolysis"/>
    <property type="evidence" value="ECO:0007669"/>
    <property type="project" value="InterPro"/>
</dbReference>
<gene>
    <name evidence="3" type="ORF">LPC04_22875</name>
</gene>